<dbReference type="PANTHER" id="PTHR34108:SF1">
    <property type="entry name" value="SEPTUM SITE-DETERMINING PROTEIN MINC"/>
    <property type="match status" value="1"/>
</dbReference>
<feature type="domain" description="Septum formation inhibitor MinC C-terminal" evidence="7">
    <location>
        <begin position="137"/>
        <end position="237"/>
    </location>
</feature>
<evidence type="ECO:0000256" key="5">
    <source>
        <dbReference type="ARBA" id="ARBA00025606"/>
    </source>
</evidence>
<dbReference type="Pfam" id="PF03775">
    <property type="entry name" value="MinC_C"/>
    <property type="match status" value="1"/>
</dbReference>
<evidence type="ECO:0000259" key="7">
    <source>
        <dbReference type="Pfam" id="PF03775"/>
    </source>
</evidence>
<dbReference type="GO" id="GO:0000917">
    <property type="term" value="P:division septum assembly"/>
    <property type="evidence" value="ECO:0007669"/>
    <property type="project" value="UniProtKB-KW"/>
</dbReference>
<evidence type="ECO:0000313" key="10">
    <source>
        <dbReference type="Proteomes" id="UP000031977"/>
    </source>
</evidence>
<evidence type="ECO:0000256" key="3">
    <source>
        <dbReference type="ARBA" id="ARBA00023210"/>
    </source>
</evidence>
<comment type="caution">
    <text evidence="9">The sequence shown here is derived from an EMBL/GenBank/DDBJ whole genome shotgun (WGS) entry which is preliminary data.</text>
</comment>
<dbReference type="Pfam" id="PF05209">
    <property type="entry name" value="MinC_N"/>
    <property type="match status" value="1"/>
</dbReference>
<dbReference type="EMBL" id="JXOK01000006">
    <property type="protein sequence ID" value="KIN12244.1"/>
    <property type="molecule type" value="Genomic_DNA"/>
</dbReference>
<dbReference type="InterPro" id="IPR005526">
    <property type="entry name" value="Septum_form_inhib_MinC_C"/>
</dbReference>
<dbReference type="InterPro" id="IPR036145">
    <property type="entry name" value="MinC_C_sf"/>
</dbReference>
<comment type="function">
    <text evidence="5 6">Cell division inhibitor that blocks the formation of polar Z ring septums. Rapidly oscillates between the poles of the cell to destabilize FtsZ filaments that have formed before they mature into polar Z rings. Prevents FtsZ polymerization.</text>
</comment>
<dbReference type="Gene3D" id="3.30.70.260">
    <property type="match status" value="1"/>
</dbReference>
<dbReference type="GO" id="GO:1901891">
    <property type="term" value="P:regulation of cell septum assembly"/>
    <property type="evidence" value="ECO:0007669"/>
    <property type="project" value="InterPro"/>
</dbReference>
<dbReference type="HAMAP" id="MF_00267">
    <property type="entry name" value="MinC"/>
    <property type="match status" value="1"/>
</dbReference>
<keyword evidence="10" id="KW-1185">Reference proteome</keyword>
<dbReference type="SUPFAM" id="SSF63848">
    <property type="entry name" value="Cell-division inhibitor MinC, C-terminal domain"/>
    <property type="match status" value="1"/>
</dbReference>
<comment type="similarity">
    <text evidence="1 6">Belongs to the MinC family.</text>
</comment>
<keyword evidence="4 6" id="KW-0131">Cell cycle</keyword>
<organism evidence="9 10">
    <name type="scientific">Vibrio mytili</name>
    <dbReference type="NCBI Taxonomy" id="50718"/>
    <lineage>
        <taxon>Bacteria</taxon>
        <taxon>Pseudomonadati</taxon>
        <taxon>Pseudomonadota</taxon>
        <taxon>Gammaproteobacteria</taxon>
        <taxon>Vibrionales</taxon>
        <taxon>Vibrionaceae</taxon>
        <taxon>Vibrio</taxon>
    </lineage>
</organism>
<protein>
    <recommendedName>
        <fullName evidence="6">Probable septum site-determining protein MinC</fullName>
    </recommendedName>
</protein>
<evidence type="ECO:0000256" key="6">
    <source>
        <dbReference type="HAMAP-Rule" id="MF_00267"/>
    </source>
</evidence>
<dbReference type="NCBIfam" id="TIGR01222">
    <property type="entry name" value="minC"/>
    <property type="match status" value="1"/>
</dbReference>
<dbReference type="InterPro" id="IPR013033">
    <property type="entry name" value="MinC"/>
</dbReference>
<reference evidence="9 10" key="1">
    <citation type="submission" date="2015-01" db="EMBL/GenBank/DDBJ databases">
        <title>Draft genome of Vibrio mytili type strain CAIM 528.</title>
        <authorList>
            <person name="Gonzalez-Castillo A."/>
            <person name="Gomez-Gil B."/>
            <person name="Enciso-Ibarra J."/>
        </authorList>
    </citation>
    <scope>NUCLEOTIDE SEQUENCE [LARGE SCALE GENOMIC DNA]</scope>
    <source>
        <strain evidence="9 10">CAIM 528</strain>
    </source>
</reference>
<evidence type="ECO:0000313" key="9">
    <source>
        <dbReference type="EMBL" id="KIN12244.1"/>
    </source>
</evidence>
<dbReference type="Proteomes" id="UP000031977">
    <property type="component" value="Unassembled WGS sequence"/>
</dbReference>
<evidence type="ECO:0000256" key="1">
    <source>
        <dbReference type="ARBA" id="ARBA00006291"/>
    </source>
</evidence>
<evidence type="ECO:0000259" key="8">
    <source>
        <dbReference type="Pfam" id="PF05209"/>
    </source>
</evidence>
<dbReference type="InterPro" id="IPR016098">
    <property type="entry name" value="CAP/MinC_C"/>
</dbReference>
<dbReference type="InterPro" id="IPR007874">
    <property type="entry name" value="MinC_N"/>
</dbReference>
<proteinExistence type="inferred from homology"/>
<dbReference type="PANTHER" id="PTHR34108">
    <property type="entry name" value="SEPTUM SITE-DETERMINING PROTEIN MINC"/>
    <property type="match status" value="1"/>
</dbReference>
<comment type="subunit">
    <text evidence="6">Interacts with MinD and FtsZ.</text>
</comment>
<dbReference type="OrthoDB" id="9794530at2"/>
<dbReference type="AlphaFoldDB" id="A0A0C3DLB7"/>
<sequence length="242" mass="25891">MTHSPDLKGSSFTLSVLHLSDNKIINTVEFLQEKVSQAPSFFQSAPLVINIAKVAGDIDFTALKQGIADAGFIPVGVTGCKDKQVQKLASEAGFAIMSASKSASQEAKKQKVATNVESLKNAEPVKKASTKTAPAKIVRTPIRSGQQIYAKDGDLIVLSHVSAGAEVIADGSIHIHGTLRGRAIAGANGQQEARIICHDLQAELVSIAGNYWLSDQIKSEYWQKKVMISKADESLHLETLTI</sequence>
<evidence type="ECO:0000256" key="4">
    <source>
        <dbReference type="ARBA" id="ARBA00023306"/>
    </source>
</evidence>
<dbReference type="GO" id="GO:0051302">
    <property type="term" value="P:regulation of cell division"/>
    <property type="evidence" value="ECO:0007669"/>
    <property type="project" value="InterPro"/>
</dbReference>
<dbReference type="STRING" id="50718.SU60_02905"/>
<dbReference type="Gene3D" id="2.160.20.70">
    <property type="match status" value="1"/>
</dbReference>
<dbReference type="GO" id="GO:0000902">
    <property type="term" value="P:cell morphogenesis"/>
    <property type="evidence" value="ECO:0007669"/>
    <property type="project" value="InterPro"/>
</dbReference>
<keyword evidence="3 6" id="KW-0717">Septation</keyword>
<gene>
    <name evidence="6 9" type="primary">minC</name>
    <name evidence="9" type="ORF">SU60_02905</name>
</gene>
<dbReference type="RefSeq" id="WP_041154231.1">
    <property type="nucleotide sequence ID" value="NZ_CBCRVP010000004.1"/>
</dbReference>
<evidence type="ECO:0000256" key="2">
    <source>
        <dbReference type="ARBA" id="ARBA00022618"/>
    </source>
</evidence>
<feature type="domain" description="Septum formation inhibitor MinC N-terminal" evidence="8">
    <location>
        <begin position="6"/>
        <end position="74"/>
    </location>
</feature>
<name>A0A0C3DLB7_9VIBR</name>
<keyword evidence="2 6" id="KW-0132">Cell division</keyword>
<accession>A0A0C3DLB7</accession>